<evidence type="ECO:0000313" key="1">
    <source>
        <dbReference type="EMBL" id="OGE19682.1"/>
    </source>
</evidence>
<reference evidence="1 2" key="1">
    <citation type="journal article" date="2016" name="Nat. Commun.">
        <title>Thousands of microbial genomes shed light on interconnected biogeochemical processes in an aquifer system.</title>
        <authorList>
            <person name="Anantharaman K."/>
            <person name="Brown C.T."/>
            <person name="Hug L.A."/>
            <person name="Sharon I."/>
            <person name="Castelle C.J."/>
            <person name="Probst A.J."/>
            <person name="Thomas B.C."/>
            <person name="Singh A."/>
            <person name="Wilkins M.J."/>
            <person name="Karaoz U."/>
            <person name="Brodie E.L."/>
            <person name="Williams K.H."/>
            <person name="Hubbard S.S."/>
            <person name="Banfield J.F."/>
        </authorList>
    </citation>
    <scope>NUCLEOTIDE SEQUENCE [LARGE SCALE GENOMIC DNA]</scope>
</reference>
<evidence type="ECO:0000313" key="2">
    <source>
        <dbReference type="Proteomes" id="UP000176336"/>
    </source>
</evidence>
<name>A0A1F5ITI6_9BACT</name>
<protein>
    <recommendedName>
        <fullName evidence="3">DUF2283 domain-containing protein</fullName>
    </recommendedName>
</protein>
<dbReference type="InterPro" id="IPR019270">
    <property type="entry name" value="DUF2283"/>
</dbReference>
<dbReference type="AlphaFoldDB" id="A0A1F5ITI6"/>
<proteinExistence type="predicted"/>
<dbReference type="EMBL" id="MFCR01000002">
    <property type="protein sequence ID" value="OGE19682.1"/>
    <property type="molecule type" value="Genomic_DNA"/>
</dbReference>
<dbReference type="Proteomes" id="UP000176336">
    <property type="component" value="Unassembled WGS sequence"/>
</dbReference>
<gene>
    <name evidence="1" type="ORF">A2871_03415</name>
</gene>
<dbReference type="Pfam" id="PF10049">
    <property type="entry name" value="DUF2283"/>
    <property type="match status" value="1"/>
</dbReference>
<evidence type="ECO:0008006" key="3">
    <source>
        <dbReference type="Google" id="ProtNLM"/>
    </source>
</evidence>
<organism evidence="1 2">
    <name type="scientific">Candidatus Daviesbacteria bacterium RIFCSPHIGHO2_01_FULL_41_23</name>
    <dbReference type="NCBI Taxonomy" id="1797764"/>
    <lineage>
        <taxon>Bacteria</taxon>
        <taxon>Candidatus Daviesiibacteriota</taxon>
    </lineage>
</organism>
<sequence>MKVTYDSKVDAMYIYLNPKKKGITRTEEMESGWIADYEGKKLIGIEILDASKVLGSKLGLRNADFDHTTAITHRIK</sequence>
<accession>A0A1F5ITI6</accession>
<comment type="caution">
    <text evidence="1">The sequence shown here is derived from an EMBL/GenBank/DDBJ whole genome shotgun (WGS) entry which is preliminary data.</text>
</comment>